<dbReference type="CDD" id="cd22332">
    <property type="entry name" value="HsdR_N"/>
    <property type="match status" value="1"/>
</dbReference>
<keyword evidence="10 11" id="KW-0238">DNA-binding</keyword>
<dbReference type="RefSeq" id="WP_379963340.1">
    <property type="nucleotide sequence ID" value="NZ_JBHSGT010000014.1"/>
</dbReference>
<dbReference type="NCBIfam" id="TIGR00348">
    <property type="entry name" value="hsdR"/>
    <property type="match status" value="1"/>
</dbReference>
<comment type="subunit">
    <text evidence="3 11">The type I restriction/modification system is composed of three polypeptides R, M and S.</text>
</comment>
<evidence type="ECO:0000313" key="14">
    <source>
        <dbReference type="Proteomes" id="UP001596026"/>
    </source>
</evidence>
<keyword evidence="5 11" id="KW-0547">Nucleotide-binding</keyword>
<dbReference type="InterPro" id="IPR051268">
    <property type="entry name" value="Type-I_R_enzyme_R_subunit"/>
</dbReference>
<sequence>MAFAEDNFENAVIQLLEELGYIHVYGPDVQRDYTESLYFDELVPALSHINPSLPSLAITEAVSKLMRFDNASLIQKNEVFMDYLQNGIEVSYYYKEKQNNDIVKLVDFDNVEKNIFTVINQWTVIEHSEKRPDVIIFLNGIPVVVFELKSPSREETNASDAYLQLKMYQKEIPSLFNYNAFNVMSDLAISKAGTITAGEDRFMEWKTVDGSYENTQYAQWDTFIEGIFEKNRFLDILKNFICFSGEAKILAAYHQYFAVRKAVNTTFSATQSDGRGGVFWHTQGSGKSLSMVFYAHMLQQVLSSPTIVVITDRNDLDEQLFSQFFKCKDFLRQSPIRATDRANLKFLLDGRESNGIIFTTMQKFEESAEPLSQRRNIVVMADEAHRGQYGLEEKVDANTGQIKIGAARKIRDSLPNATYIGFTGTPISSKDKSTTEVFGNYIDIYDMTQAVEDGATRPVYYESRVIHLRLDNNVLKIIDEEYEVMAENADNYAIEKSKKELGRMESILGADQTLEALVDDIIQHYEENREQELTGKAMIVAYSRAIAIKIYRKILVKRPNWTEKLGVVMTSGNNDPEDWHDIIGNKRHKDEMAKKFKDDTDPFKIAIVVDMWLTGFDVPSLATMYVYKPMSGHNLMQAIARVNRVYKDKEGGLVVDYVGIAGALRQAMNDYTKRDKGNFGNPNIAETALPKFIEKLEVCRDIFHGFNYSTFMNETATDLIRAKTISAGVNFLSDVRKEKQKEEYIKQALLLRQALSLCRSLLNPEQRFEAAYFEAVRTLLTRITSDGKPLSLKEINQRINDLLKSSIKSEGVINLFSDIDTGFSLFDPNFLDEIAKMKEKNIAVELLKKLIAEQVSLYKRTNLVKSEKFSDLLSSAMKAYLNGMLSNEEVIQELMKMAHEMADANLHANDLGLTNEELAFYDALTKPSAVKDFYENDQLVSLTRELTNMLRKSRTVDWQKKQSARAGMRRMVKFLLRKFKYPPEGMEDAISTVINQCEMWADTGSYYYDTMPQDSELLLVAEKDGKE</sequence>
<dbReference type="PANTHER" id="PTHR30195">
    <property type="entry name" value="TYPE I SITE-SPECIFIC DEOXYRIBONUCLEASE PROTEIN SUBUNIT M AND R"/>
    <property type="match status" value="1"/>
</dbReference>
<dbReference type="GO" id="GO:0009035">
    <property type="term" value="F:type I site-specific deoxyribonuclease activity"/>
    <property type="evidence" value="ECO:0007669"/>
    <property type="project" value="UniProtKB-EC"/>
</dbReference>
<evidence type="ECO:0000256" key="6">
    <source>
        <dbReference type="ARBA" id="ARBA00022747"/>
    </source>
</evidence>
<comment type="catalytic activity">
    <reaction evidence="1 11">
        <text>Endonucleolytic cleavage of DNA to give random double-stranded fragments with terminal 5'-phosphates, ATP is simultaneously hydrolyzed.</text>
        <dbReference type="EC" id="3.1.21.3"/>
    </reaction>
</comment>
<dbReference type="SUPFAM" id="SSF52540">
    <property type="entry name" value="P-loop containing nucleoside triphosphate hydrolases"/>
    <property type="match status" value="2"/>
</dbReference>
<keyword evidence="6 11" id="KW-0680">Restriction system</keyword>
<dbReference type="EMBL" id="JBHSGT010000014">
    <property type="protein sequence ID" value="MFC4709423.1"/>
    <property type="molecule type" value="Genomic_DNA"/>
</dbReference>
<dbReference type="Pfam" id="PF18766">
    <property type="entry name" value="SWI2_SNF2"/>
    <property type="match status" value="1"/>
</dbReference>
<dbReference type="InterPro" id="IPR021810">
    <property type="entry name" value="T1RH-like_C"/>
</dbReference>
<evidence type="ECO:0000256" key="5">
    <source>
        <dbReference type="ARBA" id="ARBA00022741"/>
    </source>
</evidence>
<keyword evidence="7 13" id="KW-0255">Endonuclease</keyword>
<dbReference type="InterPro" id="IPR014001">
    <property type="entry name" value="Helicase_ATP-bd"/>
</dbReference>
<evidence type="ECO:0000256" key="2">
    <source>
        <dbReference type="ARBA" id="ARBA00008598"/>
    </source>
</evidence>
<evidence type="ECO:0000256" key="8">
    <source>
        <dbReference type="ARBA" id="ARBA00022801"/>
    </source>
</evidence>
<dbReference type="InterPro" id="IPR007409">
    <property type="entry name" value="Restrct_endonuc_type1_HsdR_N"/>
</dbReference>
<dbReference type="Gene3D" id="3.90.1570.50">
    <property type="match status" value="1"/>
</dbReference>
<dbReference type="InterPro" id="IPR004473">
    <property type="entry name" value="Restrct_endonuc_typeI_HsdR"/>
</dbReference>
<dbReference type="Gene3D" id="3.40.50.300">
    <property type="entry name" value="P-loop containing nucleotide triphosphate hydrolases"/>
    <property type="match status" value="2"/>
</dbReference>
<evidence type="ECO:0000256" key="10">
    <source>
        <dbReference type="ARBA" id="ARBA00023125"/>
    </source>
</evidence>
<dbReference type="SMART" id="SM00487">
    <property type="entry name" value="DEXDc"/>
    <property type="match status" value="1"/>
</dbReference>
<dbReference type="InterPro" id="IPR055180">
    <property type="entry name" value="HsdR_RecA-like_helicase_dom_2"/>
</dbReference>
<comment type="function">
    <text evidence="11">Subunit R is required for both nuclease and ATPase activities, but not for modification.</text>
</comment>
<dbReference type="Pfam" id="PF11867">
    <property type="entry name" value="T1RH-like_C"/>
    <property type="match status" value="1"/>
</dbReference>
<name>A0ABV9M432_9ENTE</name>
<evidence type="ECO:0000256" key="11">
    <source>
        <dbReference type="RuleBase" id="RU364115"/>
    </source>
</evidence>
<keyword evidence="4" id="KW-0540">Nuclease</keyword>
<evidence type="ECO:0000256" key="3">
    <source>
        <dbReference type="ARBA" id="ARBA00011296"/>
    </source>
</evidence>
<keyword evidence="8 11" id="KW-0378">Hydrolase</keyword>
<evidence type="ECO:0000259" key="12">
    <source>
        <dbReference type="PROSITE" id="PS51192"/>
    </source>
</evidence>
<proteinExistence type="inferred from homology"/>
<feature type="domain" description="Helicase ATP-binding" evidence="12">
    <location>
        <begin position="268"/>
        <end position="444"/>
    </location>
</feature>
<dbReference type="CDD" id="cd18030">
    <property type="entry name" value="DEXHc_RE_I_HsdR"/>
    <property type="match status" value="1"/>
</dbReference>
<dbReference type="InterPro" id="IPR040980">
    <property type="entry name" value="SWI2_SNF2"/>
</dbReference>
<dbReference type="PROSITE" id="PS51192">
    <property type="entry name" value="HELICASE_ATP_BIND_1"/>
    <property type="match status" value="1"/>
</dbReference>
<evidence type="ECO:0000256" key="1">
    <source>
        <dbReference type="ARBA" id="ARBA00000851"/>
    </source>
</evidence>
<reference evidence="14" key="1">
    <citation type="journal article" date="2019" name="Int. J. Syst. Evol. Microbiol.">
        <title>The Global Catalogue of Microorganisms (GCM) 10K type strain sequencing project: providing services to taxonomists for standard genome sequencing and annotation.</title>
        <authorList>
            <consortium name="The Broad Institute Genomics Platform"/>
            <consortium name="The Broad Institute Genome Sequencing Center for Infectious Disease"/>
            <person name="Wu L."/>
            <person name="Ma J."/>
        </authorList>
    </citation>
    <scope>NUCLEOTIDE SEQUENCE [LARGE SCALE GENOMIC DNA]</scope>
    <source>
        <strain evidence="14">CGMCC 1.19061</strain>
    </source>
</reference>
<keyword evidence="14" id="KW-1185">Reference proteome</keyword>
<evidence type="ECO:0000313" key="13">
    <source>
        <dbReference type="EMBL" id="MFC4709423.1"/>
    </source>
</evidence>
<dbReference type="Pfam" id="PF22679">
    <property type="entry name" value="T1R_D3-like"/>
    <property type="match status" value="1"/>
</dbReference>
<evidence type="ECO:0000256" key="7">
    <source>
        <dbReference type="ARBA" id="ARBA00022759"/>
    </source>
</evidence>
<dbReference type="EC" id="3.1.21.3" evidence="11"/>
<dbReference type="Proteomes" id="UP001596026">
    <property type="component" value="Unassembled WGS sequence"/>
</dbReference>
<evidence type="ECO:0000256" key="4">
    <source>
        <dbReference type="ARBA" id="ARBA00022722"/>
    </source>
</evidence>
<evidence type="ECO:0000256" key="9">
    <source>
        <dbReference type="ARBA" id="ARBA00022840"/>
    </source>
</evidence>
<gene>
    <name evidence="13" type="ORF">ACFO3L_02100</name>
</gene>
<organism evidence="13 14">
    <name type="scientific">Enterococcus eurekensis</name>
    <dbReference type="NCBI Taxonomy" id="1159753"/>
    <lineage>
        <taxon>Bacteria</taxon>
        <taxon>Bacillati</taxon>
        <taxon>Bacillota</taxon>
        <taxon>Bacilli</taxon>
        <taxon>Lactobacillales</taxon>
        <taxon>Enterococcaceae</taxon>
        <taxon>Enterococcus</taxon>
    </lineage>
</organism>
<dbReference type="PANTHER" id="PTHR30195:SF15">
    <property type="entry name" value="TYPE I RESTRICTION ENZYME HINDI ENDONUCLEASE SUBUNIT"/>
    <property type="match status" value="1"/>
</dbReference>
<comment type="caution">
    <text evidence="13">The sequence shown here is derived from an EMBL/GenBank/DDBJ whole genome shotgun (WGS) entry which is preliminary data.</text>
</comment>
<dbReference type="InterPro" id="IPR027417">
    <property type="entry name" value="P-loop_NTPase"/>
</dbReference>
<accession>A0ABV9M432</accession>
<dbReference type="Pfam" id="PF04313">
    <property type="entry name" value="HSDR_N"/>
    <property type="match status" value="1"/>
</dbReference>
<comment type="similarity">
    <text evidence="2 11">Belongs to the HsdR family.</text>
</comment>
<keyword evidence="9 11" id="KW-0067">ATP-binding</keyword>
<dbReference type="CDD" id="cd18800">
    <property type="entry name" value="SF2_C_EcoR124I-like"/>
    <property type="match status" value="1"/>
</dbReference>
<protein>
    <recommendedName>
        <fullName evidence="11">Type I restriction enzyme endonuclease subunit</fullName>
        <shortName evidence="11">R protein</shortName>
        <ecNumber evidence="11">3.1.21.3</ecNumber>
    </recommendedName>
    <alternativeName>
        <fullName evidence="11">Type-1 restriction enzyme R protein</fullName>
    </alternativeName>
</protein>